<dbReference type="PANTHER" id="PTHR11559">
    <property type="entry name" value="CARBOXYLESTERASE"/>
    <property type="match status" value="1"/>
</dbReference>
<dbReference type="PROSITE" id="PS00122">
    <property type="entry name" value="CARBOXYLESTERASE_B_1"/>
    <property type="match status" value="1"/>
</dbReference>
<dbReference type="InterPro" id="IPR029058">
    <property type="entry name" value="AB_hydrolase_fold"/>
</dbReference>
<proteinExistence type="inferred from homology"/>
<evidence type="ECO:0000313" key="5">
    <source>
        <dbReference type="EMBL" id="MFB9476503.1"/>
    </source>
</evidence>
<dbReference type="Proteomes" id="UP001589568">
    <property type="component" value="Unassembled WGS sequence"/>
</dbReference>
<evidence type="ECO:0000259" key="4">
    <source>
        <dbReference type="Pfam" id="PF00135"/>
    </source>
</evidence>
<sequence length="485" mass="51146">MTEPKATITTGRVRGHRENGVAVFRGIPYARPPLGDLRFAAPVRPEPWDGVRDCAAFGPPPPQHGATESLTESCLTVNVWSPGLGGRLPVMVYVYGGAYRSGDAADSVYDGATLAGEGVVVVTFNYRVGAEGFAQLVGAPADRGLLDQVAALEWVRDNVARFGGDPARVTVFGESAGAGSIAALMAMPRAAGLFGRAIAQSVPGTYFSAPLAADVAAALAGELGLPPHAGALAPVTPERLVGAADALAAKMLAYEDRWGVVAHTPTPFSPVVDGDVLPRDPWSALSDGAAREVELIVGHNRDEYRLFTHDAPAEPTDAVLAAFAPGLPYRDAFRDAFPDAFPDADLAELVRSDWLFRMPSLRLADAHAAGGGRAYVYELTWGVPGLGACHALDVPLVFGNLDGGMARFLLGDPPPDEAVAVSRDFRRAWTAFARGEGPGWAPYEQGSRLTRLFDAEPAVVPYPEETSRRLWAAHTFAALPLPGAH</sequence>
<dbReference type="EC" id="3.1.1.-" evidence="3"/>
<evidence type="ECO:0000256" key="3">
    <source>
        <dbReference type="RuleBase" id="RU361235"/>
    </source>
</evidence>
<name>A0ABV5P1Q6_9ACTN</name>
<keyword evidence="6" id="KW-1185">Reference proteome</keyword>
<comment type="caution">
    <text evidence="5">The sequence shown here is derived from an EMBL/GenBank/DDBJ whole genome shotgun (WGS) entry which is preliminary data.</text>
</comment>
<evidence type="ECO:0000256" key="1">
    <source>
        <dbReference type="ARBA" id="ARBA00005964"/>
    </source>
</evidence>
<reference evidence="5 6" key="1">
    <citation type="submission" date="2024-09" db="EMBL/GenBank/DDBJ databases">
        <authorList>
            <person name="Sun Q."/>
            <person name="Mori K."/>
        </authorList>
    </citation>
    <scope>NUCLEOTIDE SEQUENCE [LARGE SCALE GENOMIC DNA]</scope>
    <source>
        <strain evidence="5 6">JCM 3324</strain>
    </source>
</reference>
<organism evidence="5 6">
    <name type="scientific">Nonomuraea salmonea</name>
    <dbReference type="NCBI Taxonomy" id="46181"/>
    <lineage>
        <taxon>Bacteria</taxon>
        <taxon>Bacillati</taxon>
        <taxon>Actinomycetota</taxon>
        <taxon>Actinomycetes</taxon>
        <taxon>Streptosporangiales</taxon>
        <taxon>Streptosporangiaceae</taxon>
        <taxon>Nonomuraea</taxon>
    </lineage>
</organism>
<keyword evidence="2 3" id="KW-0378">Hydrolase</keyword>
<gene>
    <name evidence="5" type="ORF">ACFFR3_44015</name>
</gene>
<dbReference type="Gene3D" id="3.40.50.1820">
    <property type="entry name" value="alpha/beta hydrolase"/>
    <property type="match status" value="1"/>
</dbReference>
<protein>
    <recommendedName>
        <fullName evidence="3">Carboxylic ester hydrolase</fullName>
        <ecNumber evidence="3">3.1.1.-</ecNumber>
    </recommendedName>
</protein>
<dbReference type="InterPro" id="IPR050309">
    <property type="entry name" value="Type-B_Carboxylest/Lipase"/>
</dbReference>
<evidence type="ECO:0000313" key="6">
    <source>
        <dbReference type="Proteomes" id="UP001589568"/>
    </source>
</evidence>
<dbReference type="InterPro" id="IPR019826">
    <property type="entry name" value="Carboxylesterase_B_AS"/>
</dbReference>
<dbReference type="InterPro" id="IPR002018">
    <property type="entry name" value="CarbesteraseB"/>
</dbReference>
<dbReference type="RefSeq" id="WP_379485076.1">
    <property type="nucleotide sequence ID" value="NZ_JBHMCF010000051.1"/>
</dbReference>
<accession>A0ABV5P1Q6</accession>
<dbReference type="SUPFAM" id="SSF53474">
    <property type="entry name" value="alpha/beta-Hydrolases"/>
    <property type="match status" value="1"/>
</dbReference>
<comment type="similarity">
    <text evidence="1 3">Belongs to the type-B carboxylesterase/lipase family.</text>
</comment>
<dbReference type="EMBL" id="JBHMCF010000051">
    <property type="protein sequence ID" value="MFB9476503.1"/>
    <property type="molecule type" value="Genomic_DNA"/>
</dbReference>
<evidence type="ECO:0000256" key="2">
    <source>
        <dbReference type="ARBA" id="ARBA00022801"/>
    </source>
</evidence>
<feature type="domain" description="Carboxylesterase type B" evidence="4">
    <location>
        <begin position="3"/>
        <end position="310"/>
    </location>
</feature>
<dbReference type="Pfam" id="PF00135">
    <property type="entry name" value="COesterase"/>
    <property type="match status" value="1"/>
</dbReference>